<organism evidence="1 2">
    <name type="scientific">Candidatus Dojkabacteria bacterium</name>
    <dbReference type="NCBI Taxonomy" id="2099670"/>
    <lineage>
        <taxon>Bacteria</taxon>
        <taxon>Candidatus Dojkabacteria</taxon>
    </lineage>
</organism>
<evidence type="ECO:0000313" key="1">
    <source>
        <dbReference type="EMBL" id="MCA9383208.1"/>
    </source>
</evidence>
<name>A0A955L5V4_9BACT</name>
<reference evidence="1" key="2">
    <citation type="journal article" date="2021" name="Microbiome">
        <title>Successional dynamics and alternative stable states in a saline activated sludge microbial community over 9 years.</title>
        <authorList>
            <person name="Wang Y."/>
            <person name="Ye J."/>
            <person name="Ju F."/>
            <person name="Liu L."/>
            <person name="Boyd J.A."/>
            <person name="Deng Y."/>
            <person name="Parks D.H."/>
            <person name="Jiang X."/>
            <person name="Yin X."/>
            <person name="Woodcroft B.J."/>
            <person name="Tyson G.W."/>
            <person name="Hugenholtz P."/>
            <person name="Polz M.F."/>
            <person name="Zhang T."/>
        </authorList>
    </citation>
    <scope>NUCLEOTIDE SEQUENCE</scope>
    <source>
        <strain evidence="1">HKST-UBA14</strain>
    </source>
</reference>
<gene>
    <name evidence="1" type="ORF">KC909_02480</name>
</gene>
<dbReference type="AlphaFoldDB" id="A0A955L5V4"/>
<dbReference type="EMBL" id="JAGQLK010000039">
    <property type="protein sequence ID" value="MCA9383208.1"/>
    <property type="molecule type" value="Genomic_DNA"/>
</dbReference>
<sequence>MKILLIHKADPHTSNLIKLWRKKRTGLGDFYQLSLLGELEENIELITSQIERAKTIYSIEKIIIFSKTQLPIGDLISEVEYITNF</sequence>
<reference evidence="1" key="1">
    <citation type="submission" date="2020-04" db="EMBL/GenBank/DDBJ databases">
        <authorList>
            <person name="Zhang T."/>
        </authorList>
    </citation>
    <scope>NUCLEOTIDE SEQUENCE</scope>
    <source>
        <strain evidence="1">HKST-UBA14</strain>
    </source>
</reference>
<proteinExistence type="predicted"/>
<protein>
    <submittedName>
        <fullName evidence="1">Uncharacterized protein</fullName>
    </submittedName>
</protein>
<comment type="caution">
    <text evidence="1">The sequence shown here is derived from an EMBL/GenBank/DDBJ whole genome shotgun (WGS) entry which is preliminary data.</text>
</comment>
<accession>A0A955L5V4</accession>
<evidence type="ECO:0000313" key="2">
    <source>
        <dbReference type="Proteomes" id="UP000783287"/>
    </source>
</evidence>
<dbReference type="Proteomes" id="UP000783287">
    <property type="component" value="Unassembled WGS sequence"/>
</dbReference>